<sequence>MKKIVIGFAVALAIPVVIIIGLLISLYLERAEESQAEDDKATAYISEKYGMEAMIVNKTEPNFVESLGYQMAFEEQPDLVFTVEVHLDNYATVYRDDYKVIRATQEIQQQVKELMPQLEELGFTENPSEELVHHILKNIATGEVARFLNLSSESDYATLEMAEIEAMATLFRLVKEHNLDIHLIGLASKQDASSIGMDLREMEDVDSIEEIQAAILQTNPRLFNDELNATWQDAAAQAETERFRFHNESDENWLVCQQVKKGRCIILKATVTFEAGQFSKQNPNLADDMEAIFGFFDAMEPAPAAVDLELAEVGSDMDPSYLSLHERQDFESTEELIEDMLHWE</sequence>
<keyword evidence="1" id="KW-0472">Membrane</keyword>
<dbReference type="EMBL" id="JAUSWB010000002">
    <property type="protein sequence ID" value="MDQ0428367.1"/>
    <property type="molecule type" value="Genomic_DNA"/>
</dbReference>
<evidence type="ECO:0000256" key="1">
    <source>
        <dbReference type="SAM" id="Phobius"/>
    </source>
</evidence>
<protein>
    <submittedName>
        <fullName evidence="2">Uncharacterized protein</fullName>
    </submittedName>
</protein>
<name>A0ABU0GSN3_9BACL</name>
<dbReference type="RefSeq" id="WP_308786542.1">
    <property type="nucleotide sequence ID" value="NZ_JAUSWB010000002.1"/>
</dbReference>
<evidence type="ECO:0000313" key="2">
    <source>
        <dbReference type="EMBL" id="MDQ0428367.1"/>
    </source>
</evidence>
<keyword evidence="1" id="KW-0812">Transmembrane</keyword>
<dbReference type="Proteomes" id="UP001241988">
    <property type="component" value="Unassembled WGS sequence"/>
</dbReference>
<evidence type="ECO:0000313" key="3">
    <source>
        <dbReference type="Proteomes" id="UP001241988"/>
    </source>
</evidence>
<feature type="transmembrane region" description="Helical" evidence="1">
    <location>
        <begin position="6"/>
        <end position="28"/>
    </location>
</feature>
<keyword evidence="1" id="KW-1133">Transmembrane helix</keyword>
<accession>A0ABU0GSN3</accession>
<organism evidence="2 3">
    <name type="scientific">Planomicrobium stackebrandtii</name>
    <dbReference type="NCBI Taxonomy" id="253160"/>
    <lineage>
        <taxon>Bacteria</taxon>
        <taxon>Bacillati</taxon>
        <taxon>Bacillota</taxon>
        <taxon>Bacilli</taxon>
        <taxon>Bacillales</taxon>
        <taxon>Caryophanaceae</taxon>
        <taxon>Planomicrobium</taxon>
    </lineage>
</organism>
<proteinExistence type="predicted"/>
<comment type="caution">
    <text evidence="2">The sequence shown here is derived from an EMBL/GenBank/DDBJ whole genome shotgun (WGS) entry which is preliminary data.</text>
</comment>
<gene>
    <name evidence="2" type="ORF">QOZ98_001193</name>
</gene>
<reference evidence="2 3" key="1">
    <citation type="submission" date="2023-07" db="EMBL/GenBank/DDBJ databases">
        <title>Genomic Encyclopedia of Type Strains, Phase IV (KMG-IV): sequencing the most valuable type-strain genomes for metagenomic binning, comparative biology and taxonomic classification.</title>
        <authorList>
            <person name="Goeker M."/>
        </authorList>
    </citation>
    <scope>NUCLEOTIDE SEQUENCE [LARGE SCALE GENOMIC DNA]</scope>
    <source>
        <strain evidence="2 3">DSM 16419</strain>
    </source>
</reference>
<keyword evidence="3" id="KW-1185">Reference proteome</keyword>